<evidence type="ECO:0000313" key="2">
    <source>
        <dbReference type="EMBL" id="KAK0175087.1"/>
    </source>
</evidence>
<dbReference type="AlphaFoldDB" id="A0AA39FSL7"/>
<accession>A0AA39FSL7</accession>
<sequence length="200" mass="23247">MHLKVFATTFDDVLENKGVNNSSRNPDVYTTSYILDAIMVKALPALKNNNIRKKFINAALGVFESILLPINAPVFYTSYMLVSKYIGMQTRKNEYMEEIFALVPKFIKIFTADFLFTFSKILIKCLEMMWPSDSRANVHFEIIKGLSESNNEHIIMLAFTIPIYEKVEQEERYLFKNLLKKNLSILSIFEEFIDEESVKN</sequence>
<reference evidence="2" key="1">
    <citation type="journal article" date="2023" name="bioRxiv">
        <title>Scaffold-level genome assemblies of two parasitoid biocontrol wasps reveal the parthenogenesis mechanism and an associated novel virus.</title>
        <authorList>
            <person name="Inwood S."/>
            <person name="Skelly J."/>
            <person name="Guhlin J."/>
            <person name="Harrop T."/>
            <person name="Goldson S."/>
            <person name="Dearden P."/>
        </authorList>
    </citation>
    <scope>NUCLEOTIDE SEQUENCE</scope>
    <source>
        <strain evidence="2">Lincoln</strain>
        <tissue evidence="2">Whole body</tissue>
    </source>
</reference>
<keyword evidence="1" id="KW-0472">Membrane</keyword>
<reference evidence="2" key="2">
    <citation type="submission" date="2023-03" db="EMBL/GenBank/DDBJ databases">
        <authorList>
            <person name="Inwood S.N."/>
            <person name="Skelly J.G."/>
            <person name="Guhlin J."/>
            <person name="Harrop T.W.R."/>
            <person name="Goldson S.G."/>
            <person name="Dearden P.K."/>
        </authorList>
    </citation>
    <scope>NUCLEOTIDE SEQUENCE</scope>
    <source>
        <strain evidence="2">Lincoln</strain>
        <tissue evidence="2">Whole body</tissue>
    </source>
</reference>
<organism evidence="2 3">
    <name type="scientific">Microctonus hyperodae</name>
    <name type="common">Parasitoid wasp</name>
    <dbReference type="NCBI Taxonomy" id="165561"/>
    <lineage>
        <taxon>Eukaryota</taxon>
        <taxon>Metazoa</taxon>
        <taxon>Ecdysozoa</taxon>
        <taxon>Arthropoda</taxon>
        <taxon>Hexapoda</taxon>
        <taxon>Insecta</taxon>
        <taxon>Pterygota</taxon>
        <taxon>Neoptera</taxon>
        <taxon>Endopterygota</taxon>
        <taxon>Hymenoptera</taxon>
        <taxon>Apocrita</taxon>
        <taxon>Ichneumonoidea</taxon>
        <taxon>Braconidae</taxon>
        <taxon>Euphorinae</taxon>
        <taxon>Microctonus</taxon>
    </lineage>
</organism>
<feature type="transmembrane region" description="Helical" evidence="1">
    <location>
        <begin position="55"/>
        <end position="79"/>
    </location>
</feature>
<keyword evidence="1" id="KW-0812">Transmembrane</keyword>
<evidence type="ECO:0000256" key="1">
    <source>
        <dbReference type="SAM" id="Phobius"/>
    </source>
</evidence>
<dbReference type="EMBL" id="JAQQBR010000005">
    <property type="protein sequence ID" value="KAK0175087.1"/>
    <property type="molecule type" value="Genomic_DNA"/>
</dbReference>
<name>A0AA39FSL7_MICHY</name>
<proteinExistence type="predicted"/>
<gene>
    <name evidence="2" type="ORF">PV327_008868</name>
</gene>
<comment type="caution">
    <text evidence="2">The sequence shown here is derived from an EMBL/GenBank/DDBJ whole genome shotgun (WGS) entry which is preliminary data.</text>
</comment>
<protein>
    <submittedName>
        <fullName evidence="2">Uncharacterized protein</fullName>
    </submittedName>
</protein>
<dbReference type="Proteomes" id="UP001168972">
    <property type="component" value="Unassembled WGS sequence"/>
</dbReference>
<evidence type="ECO:0000313" key="3">
    <source>
        <dbReference type="Proteomes" id="UP001168972"/>
    </source>
</evidence>
<keyword evidence="1" id="KW-1133">Transmembrane helix</keyword>
<keyword evidence="3" id="KW-1185">Reference proteome</keyword>